<dbReference type="PANTHER" id="PTHR43464">
    <property type="entry name" value="METHYLTRANSFERASE"/>
    <property type="match status" value="1"/>
</dbReference>
<keyword evidence="2" id="KW-0489">Methyltransferase</keyword>
<evidence type="ECO:0000259" key="1">
    <source>
        <dbReference type="Pfam" id="PF08242"/>
    </source>
</evidence>
<dbReference type="CDD" id="cd02440">
    <property type="entry name" value="AdoMet_MTases"/>
    <property type="match status" value="1"/>
</dbReference>
<evidence type="ECO:0000313" key="2">
    <source>
        <dbReference type="EMBL" id="KHK98992.1"/>
    </source>
</evidence>
<reference evidence="2 3" key="1">
    <citation type="submission" date="2014-11" db="EMBL/GenBank/DDBJ databases">
        <title>Genome sequence of Microbacterium mangrovi MUSC 115(T).</title>
        <authorList>
            <person name="Lee L.-H."/>
        </authorList>
    </citation>
    <scope>NUCLEOTIDE SEQUENCE [LARGE SCALE GENOMIC DNA]</scope>
    <source>
        <strain evidence="2 3">MUSC 115</strain>
    </source>
</reference>
<comment type="caution">
    <text evidence="2">The sequence shown here is derived from an EMBL/GenBank/DDBJ whole genome shotgun (WGS) entry which is preliminary data.</text>
</comment>
<keyword evidence="2" id="KW-0808">Transferase</keyword>
<dbReference type="Pfam" id="PF08242">
    <property type="entry name" value="Methyltransf_12"/>
    <property type="match status" value="1"/>
</dbReference>
<protein>
    <submittedName>
        <fullName evidence="2">Methyltransferase type 12</fullName>
    </submittedName>
</protein>
<proteinExistence type="predicted"/>
<dbReference type="STRING" id="1348253.LK09_05720"/>
<accession>A0A0B2ABM0</accession>
<dbReference type="AlphaFoldDB" id="A0A0B2ABM0"/>
<name>A0A0B2ABM0_9MICO</name>
<dbReference type="EMBL" id="JTDK01000006">
    <property type="protein sequence ID" value="KHK98992.1"/>
    <property type="molecule type" value="Genomic_DNA"/>
</dbReference>
<dbReference type="PANTHER" id="PTHR43464:SF82">
    <property type="entry name" value="METHYLTRANSFERASE DOMAIN-CONTAINING PROTEIN"/>
    <property type="match status" value="1"/>
</dbReference>
<dbReference type="InterPro" id="IPR029063">
    <property type="entry name" value="SAM-dependent_MTases_sf"/>
</dbReference>
<sequence>MSWDSARKANLANWNDRVPLHVDGYGLDAFDDPDHISSVVADDLEALSPFLPGGVAGLDVCHLQCHIGTDTISFARRGARVTGLDFSRPALDAAAELADRHGIPATWVESDVLDARSVLEGDFDLVYTSIGTIVWLADLDRWAAQVAALLRPGGTFFIREGHPALYALDEYRDELVLRYNYFGDGSPLQWDEPGTYVGDGTVAHARTYQWPHPVSETVNALIGAGLRILRLDEGRTLPWRFADRMAEQGEDYVWPDGERDRVPCTYTVVARKV</sequence>
<dbReference type="SUPFAM" id="SSF53335">
    <property type="entry name" value="S-adenosyl-L-methionine-dependent methyltransferases"/>
    <property type="match status" value="1"/>
</dbReference>
<dbReference type="InterPro" id="IPR013217">
    <property type="entry name" value="Methyltransf_12"/>
</dbReference>
<feature type="domain" description="Methyltransferase type 12" evidence="1">
    <location>
        <begin position="63"/>
        <end position="156"/>
    </location>
</feature>
<dbReference type="GO" id="GO:0032259">
    <property type="term" value="P:methylation"/>
    <property type="evidence" value="ECO:0007669"/>
    <property type="project" value="UniProtKB-KW"/>
</dbReference>
<dbReference type="GO" id="GO:0008168">
    <property type="term" value="F:methyltransferase activity"/>
    <property type="evidence" value="ECO:0007669"/>
    <property type="project" value="UniProtKB-KW"/>
</dbReference>
<dbReference type="Proteomes" id="UP000031030">
    <property type="component" value="Unassembled WGS sequence"/>
</dbReference>
<dbReference type="Gene3D" id="3.40.50.150">
    <property type="entry name" value="Vaccinia Virus protein VP39"/>
    <property type="match status" value="1"/>
</dbReference>
<gene>
    <name evidence="2" type="ORF">LK09_05720</name>
</gene>
<evidence type="ECO:0000313" key="3">
    <source>
        <dbReference type="Proteomes" id="UP000031030"/>
    </source>
</evidence>
<organism evidence="2 3">
    <name type="scientific">Microbacterium mangrovi</name>
    <dbReference type="NCBI Taxonomy" id="1348253"/>
    <lineage>
        <taxon>Bacteria</taxon>
        <taxon>Bacillati</taxon>
        <taxon>Actinomycetota</taxon>
        <taxon>Actinomycetes</taxon>
        <taxon>Micrococcales</taxon>
        <taxon>Microbacteriaceae</taxon>
        <taxon>Microbacterium</taxon>
    </lineage>
</organism>
<keyword evidence="3" id="KW-1185">Reference proteome</keyword>